<proteinExistence type="predicted"/>
<reference evidence="2 3" key="1">
    <citation type="submission" date="2024-04" db="EMBL/GenBank/DDBJ databases">
        <title>Novel species of the genus Ideonella isolated from streams.</title>
        <authorList>
            <person name="Lu H."/>
        </authorList>
    </citation>
    <scope>NUCLEOTIDE SEQUENCE [LARGE SCALE GENOMIC DNA]</scope>
    <source>
        <strain evidence="2 3">DXS29W</strain>
    </source>
</reference>
<evidence type="ECO:0000313" key="2">
    <source>
        <dbReference type="EMBL" id="MEK8034174.1"/>
    </source>
</evidence>
<accession>A0ABU9BWP5</accession>
<feature type="domain" description="DUF5675" evidence="1">
    <location>
        <begin position="5"/>
        <end position="130"/>
    </location>
</feature>
<evidence type="ECO:0000259" key="1">
    <source>
        <dbReference type="Pfam" id="PF18925"/>
    </source>
</evidence>
<comment type="caution">
    <text evidence="2">The sequence shown here is derived from an EMBL/GenBank/DDBJ whole genome shotgun (WGS) entry which is preliminary data.</text>
</comment>
<dbReference type="EMBL" id="JBBUTG010000025">
    <property type="protein sequence ID" value="MEK8034174.1"/>
    <property type="molecule type" value="Genomic_DNA"/>
</dbReference>
<dbReference type="RefSeq" id="WP_341428602.1">
    <property type="nucleotide sequence ID" value="NZ_JBBUTG010000025.1"/>
</dbReference>
<dbReference type="Pfam" id="PF18925">
    <property type="entry name" value="DUF5675"/>
    <property type="match status" value="1"/>
</dbReference>
<organism evidence="2 3">
    <name type="scientific">Ideonella lacteola</name>
    <dbReference type="NCBI Taxonomy" id="2984193"/>
    <lineage>
        <taxon>Bacteria</taxon>
        <taxon>Pseudomonadati</taxon>
        <taxon>Pseudomonadota</taxon>
        <taxon>Betaproteobacteria</taxon>
        <taxon>Burkholderiales</taxon>
        <taxon>Sphaerotilaceae</taxon>
        <taxon>Ideonella</taxon>
    </lineage>
</organism>
<keyword evidence="3" id="KW-1185">Reference proteome</keyword>
<dbReference type="Proteomes" id="UP001371218">
    <property type="component" value="Unassembled WGS sequence"/>
</dbReference>
<evidence type="ECO:0000313" key="3">
    <source>
        <dbReference type="Proteomes" id="UP001371218"/>
    </source>
</evidence>
<dbReference type="InterPro" id="IPR043732">
    <property type="entry name" value="DUF5675"/>
</dbReference>
<gene>
    <name evidence="2" type="ORF">AACH06_25390</name>
</gene>
<sequence length="151" mass="16670">MQILVDRFLSDSDTTISHVTVDGQFVCFGLEDEYRADKVAHETRIPAGEYHVGVRTAGKHHTQYKAQFPDIHRGMLHVQDVPGFEFILIHCGNTQADTSGCLLVGTGAVTDPGNMSISSSRIAYRKFYPMVIGAALEGSLSIRYVDNDRLP</sequence>
<protein>
    <submittedName>
        <fullName evidence="2">DUF5675 family protein</fullName>
    </submittedName>
</protein>
<name>A0ABU9BWP5_9BURK</name>